<dbReference type="PANTHER" id="PTHR43741:SF4">
    <property type="entry name" value="FMN-DEPENDENT NADH:QUINONE OXIDOREDUCTASE"/>
    <property type="match status" value="1"/>
</dbReference>
<comment type="caution">
    <text evidence="6">Lacks conserved residue(s) required for the propagation of feature annotation.</text>
</comment>
<dbReference type="Proteomes" id="UP001500751">
    <property type="component" value="Unassembled WGS sequence"/>
</dbReference>
<keyword evidence="4 6" id="KW-0520">NAD</keyword>
<evidence type="ECO:0000256" key="6">
    <source>
        <dbReference type="HAMAP-Rule" id="MF_01216"/>
    </source>
</evidence>
<dbReference type="InterPro" id="IPR050104">
    <property type="entry name" value="FMN-dep_NADH:Q_OxRdtase_AzoR1"/>
</dbReference>
<evidence type="ECO:0000313" key="8">
    <source>
        <dbReference type="EMBL" id="GAA2060506.1"/>
    </source>
</evidence>
<dbReference type="PANTHER" id="PTHR43741">
    <property type="entry name" value="FMN-DEPENDENT NADH-AZOREDUCTASE 1"/>
    <property type="match status" value="1"/>
</dbReference>
<sequence>MPHLLHLTAGARRASHSARVADAFAESWLAATPDAVHTRRDLTEQPVPPIREAWTTICDTLLREGITDISRYPEAVRTPAEREAWSIVEPLLAELVAADVVLIGSPMYNFGVSAALKAWIDQVTFPKMDLAPRRFVIAYARGGSYLPGAPREPYEYQVRYLLDFFAGHYAIPAADVHVVGAELTNALVDPGLAARRPQHEDSLARALADAAALGRSLALGRALMEGV</sequence>
<dbReference type="EC" id="1.6.5.-" evidence="6"/>
<dbReference type="SUPFAM" id="SSF52218">
    <property type="entry name" value="Flavoproteins"/>
    <property type="match status" value="1"/>
</dbReference>
<evidence type="ECO:0000256" key="1">
    <source>
        <dbReference type="ARBA" id="ARBA00022630"/>
    </source>
</evidence>
<protein>
    <recommendedName>
        <fullName evidence="6">FMN dependent NADH:quinone oxidoreductase</fullName>
        <ecNumber evidence="6">1.6.5.-</ecNumber>
    </recommendedName>
    <alternativeName>
        <fullName evidence="6">Azo-dye reductase</fullName>
    </alternativeName>
    <alternativeName>
        <fullName evidence="6">FMN-dependent NADH-azo compound oxidoreductase</fullName>
    </alternativeName>
    <alternativeName>
        <fullName evidence="6">FMN-dependent NADH-azoreductase</fullName>
        <ecNumber evidence="6">1.7.1.17</ecNumber>
    </alternativeName>
</protein>
<comment type="subunit">
    <text evidence="6">Homodimer.</text>
</comment>
<dbReference type="InterPro" id="IPR003680">
    <property type="entry name" value="Flavodoxin_fold"/>
</dbReference>
<gene>
    <name evidence="6" type="primary">azoR</name>
    <name evidence="8" type="ORF">GCM10009839_84040</name>
</gene>
<comment type="function">
    <text evidence="6">Quinone reductase that provides resistance to thiol-specific stress caused by electrophilic quinones.</text>
</comment>
<accession>A0ABP5H3F5</accession>
<dbReference type="InterPro" id="IPR029039">
    <property type="entry name" value="Flavoprotein-like_sf"/>
</dbReference>
<evidence type="ECO:0000313" key="9">
    <source>
        <dbReference type="Proteomes" id="UP001500751"/>
    </source>
</evidence>
<dbReference type="EC" id="1.7.1.17" evidence="6"/>
<feature type="domain" description="Flavodoxin-like fold" evidence="7">
    <location>
        <begin position="3"/>
        <end position="171"/>
    </location>
</feature>
<dbReference type="RefSeq" id="WP_344671336.1">
    <property type="nucleotide sequence ID" value="NZ_BAAAQN010000079.1"/>
</dbReference>
<feature type="binding site" evidence="6">
    <location>
        <begin position="107"/>
        <end position="110"/>
    </location>
    <ligand>
        <name>FMN</name>
        <dbReference type="ChEBI" id="CHEBI:58210"/>
    </ligand>
</feature>
<comment type="caution">
    <text evidence="8">The sequence shown here is derived from an EMBL/GenBank/DDBJ whole genome shotgun (WGS) entry which is preliminary data.</text>
</comment>
<comment type="function">
    <text evidence="6">Also exhibits azoreductase activity. Catalyzes the reductive cleavage of the azo bond in aromatic azo compounds to the corresponding amines.</text>
</comment>
<comment type="catalytic activity">
    <reaction evidence="5">
        <text>N,N-dimethyl-1,4-phenylenediamine + anthranilate + 2 NAD(+) = 2-(4-dimethylaminophenyl)diazenylbenzoate + 2 NADH + 2 H(+)</text>
        <dbReference type="Rhea" id="RHEA:55872"/>
        <dbReference type="ChEBI" id="CHEBI:15378"/>
        <dbReference type="ChEBI" id="CHEBI:15783"/>
        <dbReference type="ChEBI" id="CHEBI:16567"/>
        <dbReference type="ChEBI" id="CHEBI:57540"/>
        <dbReference type="ChEBI" id="CHEBI:57945"/>
        <dbReference type="ChEBI" id="CHEBI:71579"/>
        <dbReference type="EC" id="1.7.1.17"/>
    </reaction>
    <physiologicalReaction direction="right-to-left" evidence="5">
        <dbReference type="Rhea" id="RHEA:55874"/>
    </physiologicalReaction>
</comment>
<reference evidence="9" key="1">
    <citation type="journal article" date="2019" name="Int. J. Syst. Evol. Microbiol.">
        <title>The Global Catalogue of Microorganisms (GCM) 10K type strain sequencing project: providing services to taxonomists for standard genome sequencing and annotation.</title>
        <authorList>
            <consortium name="The Broad Institute Genomics Platform"/>
            <consortium name="The Broad Institute Genome Sequencing Center for Infectious Disease"/>
            <person name="Wu L."/>
            <person name="Ma J."/>
        </authorList>
    </citation>
    <scope>NUCLEOTIDE SEQUENCE [LARGE SCALE GENOMIC DNA]</scope>
    <source>
        <strain evidence="9">JCM 16014</strain>
    </source>
</reference>
<dbReference type="Gene3D" id="3.40.50.360">
    <property type="match status" value="1"/>
</dbReference>
<evidence type="ECO:0000256" key="5">
    <source>
        <dbReference type="ARBA" id="ARBA00048542"/>
    </source>
</evidence>
<name>A0ABP5H3F5_9ACTN</name>
<evidence type="ECO:0000256" key="3">
    <source>
        <dbReference type="ARBA" id="ARBA00023002"/>
    </source>
</evidence>
<keyword evidence="9" id="KW-1185">Reference proteome</keyword>
<comment type="catalytic activity">
    <reaction evidence="6">
        <text>2 a quinone + NADH + H(+) = 2 a 1,4-benzosemiquinone + NAD(+)</text>
        <dbReference type="Rhea" id="RHEA:65952"/>
        <dbReference type="ChEBI" id="CHEBI:15378"/>
        <dbReference type="ChEBI" id="CHEBI:57540"/>
        <dbReference type="ChEBI" id="CHEBI:57945"/>
        <dbReference type="ChEBI" id="CHEBI:132124"/>
        <dbReference type="ChEBI" id="CHEBI:134225"/>
    </reaction>
</comment>
<dbReference type="InterPro" id="IPR023048">
    <property type="entry name" value="NADH:quinone_OxRdtase_FMN_depd"/>
</dbReference>
<dbReference type="Pfam" id="PF02525">
    <property type="entry name" value="Flavodoxin_2"/>
    <property type="match status" value="1"/>
</dbReference>
<evidence type="ECO:0000259" key="7">
    <source>
        <dbReference type="Pfam" id="PF02525"/>
    </source>
</evidence>
<keyword evidence="3 6" id="KW-0560">Oxidoreductase</keyword>
<evidence type="ECO:0000256" key="2">
    <source>
        <dbReference type="ARBA" id="ARBA00022643"/>
    </source>
</evidence>
<evidence type="ECO:0000256" key="4">
    <source>
        <dbReference type="ARBA" id="ARBA00023027"/>
    </source>
</evidence>
<feature type="binding site" evidence="6">
    <location>
        <begin position="15"/>
        <end position="17"/>
    </location>
    <ligand>
        <name>FMN</name>
        <dbReference type="ChEBI" id="CHEBI:58210"/>
    </ligand>
</feature>
<keyword evidence="2 6" id="KW-0288">FMN</keyword>
<organism evidence="8 9">
    <name type="scientific">Catenulispora yoronensis</name>
    <dbReference type="NCBI Taxonomy" id="450799"/>
    <lineage>
        <taxon>Bacteria</taxon>
        <taxon>Bacillati</taxon>
        <taxon>Actinomycetota</taxon>
        <taxon>Actinomycetes</taxon>
        <taxon>Catenulisporales</taxon>
        <taxon>Catenulisporaceae</taxon>
        <taxon>Catenulispora</taxon>
    </lineage>
</organism>
<comment type="cofactor">
    <cofactor evidence="6">
        <name>FMN</name>
        <dbReference type="ChEBI" id="CHEBI:58210"/>
    </cofactor>
    <text evidence="6">Binds 1 FMN per subunit.</text>
</comment>
<dbReference type="EMBL" id="BAAAQN010000079">
    <property type="protein sequence ID" value="GAA2060506.1"/>
    <property type="molecule type" value="Genomic_DNA"/>
</dbReference>
<comment type="similarity">
    <text evidence="6">Belongs to the azoreductase type 1 family.</text>
</comment>
<dbReference type="HAMAP" id="MF_01216">
    <property type="entry name" value="Azoreductase_type1"/>
    <property type="match status" value="1"/>
</dbReference>
<keyword evidence="1 6" id="KW-0285">Flavoprotein</keyword>
<proteinExistence type="inferred from homology"/>